<evidence type="ECO:0000313" key="5">
    <source>
        <dbReference type="Proteomes" id="UP001153269"/>
    </source>
</evidence>
<dbReference type="GO" id="GO:0030183">
    <property type="term" value="P:B cell differentiation"/>
    <property type="evidence" value="ECO:0007669"/>
    <property type="project" value="TreeGrafter"/>
</dbReference>
<evidence type="ECO:0000259" key="3">
    <source>
        <dbReference type="PROSITE" id="PS50835"/>
    </source>
</evidence>
<keyword evidence="1" id="KW-0393">Immunoglobulin domain</keyword>
<feature type="chain" id="PRO_5040446345" description="Ig-like domain-containing protein" evidence="2">
    <location>
        <begin position="19"/>
        <end position="224"/>
    </location>
</feature>
<reference evidence="4" key="1">
    <citation type="submission" date="2020-03" db="EMBL/GenBank/DDBJ databases">
        <authorList>
            <person name="Weist P."/>
        </authorList>
    </citation>
    <scope>NUCLEOTIDE SEQUENCE</scope>
</reference>
<evidence type="ECO:0000256" key="2">
    <source>
        <dbReference type="SAM" id="SignalP"/>
    </source>
</evidence>
<dbReference type="PANTHER" id="PTHR14334">
    <property type="entry name" value="B-CELL ANTIGEN RECEPTOR COMPLEX-ASSOCIATED PROTEIN"/>
    <property type="match status" value="1"/>
</dbReference>
<feature type="signal peptide" evidence="2">
    <location>
        <begin position="1"/>
        <end position="18"/>
    </location>
</feature>
<sequence>MGIATIFVLCSFAVGVTPSGVTFEADVPFLKKPLSEKADLECCYTAGKSSPKFVWVRSFLYDNVTIGPLAVNRSSDVTRDGNKPGIQCHTLSMTSVQLNDSGLYQCRLNGSKVYSHGTYLHVYKPLEKTLNLSESTKNKILTAEGVLLFLCVLLPSAVLFSKSKKLHELQKKKAQREEENIYQGLNLDECCDQYDQIERSQARGPYQDVCNIMEEEEEIQLEKP</sequence>
<dbReference type="GO" id="GO:0019815">
    <property type="term" value="C:B cell receptor complex"/>
    <property type="evidence" value="ECO:0007669"/>
    <property type="project" value="TreeGrafter"/>
</dbReference>
<organism evidence="4 5">
    <name type="scientific">Pleuronectes platessa</name>
    <name type="common">European plaice</name>
    <dbReference type="NCBI Taxonomy" id="8262"/>
    <lineage>
        <taxon>Eukaryota</taxon>
        <taxon>Metazoa</taxon>
        <taxon>Chordata</taxon>
        <taxon>Craniata</taxon>
        <taxon>Vertebrata</taxon>
        <taxon>Euteleostomi</taxon>
        <taxon>Actinopterygii</taxon>
        <taxon>Neopterygii</taxon>
        <taxon>Teleostei</taxon>
        <taxon>Neoteleostei</taxon>
        <taxon>Acanthomorphata</taxon>
        <taxon>Carangaria</taxon>
        <taxon>Pleuronectiformes</taxon>
        <taxon>Pleuronectoidei</taxon>
        <taxon>Pleuronectidae</taxon>
        <taxon>Pleuronectes</taxon>
    </lineage>
</organism>
<dbReference type="GO" id="GO:0050853">
    <property type="term" value="P:B cell receptor signaling pathway"/>
    <property type="evidence" value="ECO:0007669"/>
    <property type="project" value="TreeGrafter"/>
</dbReference>
<protein>
    <recommendedName>
        <fullName evidence="3">Ig-like domain-containing protein</fullName>
    </recommendedName>
</protein>
<dbReference type="EMBL" id="CADEAL010000613">
    <property type="protein sequence ID" value="CAB1422804.1"/>
    <property type="molecule type" value="Genomic_DNA"/>
</dbReference>
<keyword evidence="2" id="KW-0732">Signal</keyword>
<dbReference type="Proteomes" id="UP001153269">
    <property type="component" value="Unassembled WGS sequence"/>
</dbReference>
<dbReference type="SUPFAM" id="SSF48726">
    <property type="entry name" value="Immunoglobulin"/>
    <property type="match status" value="1"/>
</dbReference>
<feature type="domain" description="Ig-like" evidence="3">
    <location>
        <begin position="18"/>
        <end position="109"/>
    </location>
</feature>
<comment type="caution">
    <text evidence="4">The sequence shown here is derived from an EMBL/GenBank/DDBJ whole genome shotgun (WGS) entry which is preliminary data.</text>
</comment>
<dbReference type="AlphaFoldDB" id="A0A9N7U309"/>
<dbReference type="PROSITE" id="PS50835">
    <property type="entry name" value="IG_LIKE"/>
    <property type="match status" value="1"/>
</dbReference>
<dbReference type="InterPro" id="IPR007110">
    <property type="entry name" value="Ig-like_dom"/>
</dbReference>
<dbReference type="Gene3D" id="2.60.40.10">
    <property type="entry name" value="Immunoglobulins"/>
    <property type="match status" value="1"/>
</dbReference>
<gene>
    <name evidence="4" type="ORF">PLEPLA_LOCUS10722</name>
</gene>
<dbReference type="PANTHER" id="PTHR14334:SF1">
    <property type="entry name" value="B-CELL ANTIGEN RECEPTOR COMPLEX-ASSOCIATED PROTEIN ALPHA CHAIN"/>
    <property type="match status" value="1"/>
</dbReference>
<proteinExistence type="predicted"/>
<dbReference type="InterPro" id="IPR036179">
    <property type="entry name" value="Ig-like_dom_sf"/>
</dbReference>
<dbReference type="InterPro" id="IPR003599">
    <property type="entry name" value="Ig_sub"/>
</dbReference>
<dbReference type="InterPro" id="IPR013783">
    <property type="entry name" value="Ig-like_fold"/>
</dbReference>
<keyword evidence="5" id="KW-1185">Reference proteome</keyword>
<name>A0A9N7U309_PLEPL</name>
<accession>A0A9N7U309</accession>
<evidence type="ECO:0000256" key="1">
    <source>
        <dbReference type="ARBA" id="ARBA00023319"/>
    </source>
</evidence>
<evidence type="ECO:0000313" key="4">
    <source>
        <dbReference type="EMBL" id="CAB1422804.1"/>
    </source>
</evidence>
<dbReference type="CDD" id="cd00096">
    <property type="entry name" value="Ig"/>
    <property type="match status" value="1"/>
</dbReference>
<dbReference type="SMART" id="SM00409">
    <property type="entry name" value="IG"/>
    <property type="match status" value="1"/>
</dbReference>
<dbReference type="GO" id="GO:0009897">
    <property type="term" value="C:external side of plasma membrane"/>
    <property type="evidence" value="ECO:0007669"/>
    <property type="project" value="TreeGrafter"/>
</dbReference>